<comment type="caution">
    <text evidence="7">The sequence shown here is derived from an EMBL/GenBank/DDBJ whole genome shotgun (WGS) entry which is preliminary data.</text>
</comment>
<accession>A0A154V1F4</accession>
<dbReference type="Proteomes" id="UP000076218">
    <property type="component" value="Unassembled WGS sequence"/>
</dbReference>
<proteinExistence type="predicted"/>
<keyword evidence="5" id="KW-0449">Lipoprotein</keyword>
<dbReference type="PANTHER" id="PTHR43649">
    <property type="entry name" value="ARABINOSE-BINDING PROTEIN-RELATED"/>
    <property type="match status" value="1"/>
</dbReference>
<dbReference type="Gene3D" id="3.40.190.10">
    <property type="entry name" value="Periplasmic binding protein-like II"/>
    <property type="match status" value="1"/>
</dbReference>
<dbReference type="STRING" id="31965.AWH51_09445"/>
<dbReference type="EMBL" id="LQXA01000029">
    <property type="protein sequence ID" value="KZC95208.1"/>
    <property type="molecule type" value="Genomic_DNA"/>
</dbReference>
<dbReference type="InterPro" id="IPR050490">
    <property type="entry name" value="Bact_solute-bd_prot1"/>
</dbReference>
<evidence type="ECO:0000256" key="3">
    <source>
        <dbReference type="ARBA" id="ARBA00023136"/>
    </source>
</evidence>
<dbReference type="CDD" id="cd13585">
    <property type="entry name" value="PBP2_TMBP_like"/>
    <property type="match status" value="1"/>
</dbReference>
<evidence type="ECO:0000256" key="4">
    <source>
        <dbReference type="ARBA" id="ARBA00023139"/>
    </source>
</evidence>
<organism evidence="7 8">
    <name type="scientific">Clavibacter tessellarius</name>
    <dbReference type="NCBI Taxonomy" id="31965"/>
    <lineage>
        <taxon>Bacteria</taxon>
        <taxon>Bacillati</taxon>
        <taxon>Actinomycetota</taxon>
        <taxon>Actinomycetes</taxon>
        <taxon>Micrococcales</taxon>
        <taxon>Microbacteriaceae</taxon>
        <taxon>Clavibacter</taxon>
    </lineage>
</organism>
<keyword evidence="1" id="KW-1003">Cell membrane</keyword>
<reference evidence="7 8" key="1">
    <citation type="submission" date="2016-01" db="EMBL/GenBank/DDBJ databases">
        <title>Draft genome sequence of Clavibacter michiganensis subsp. tessellarius DOAB 609.</title>
        <authorList>
            <person name="Tambong J.T."/>
        </authorList>
    </citation>
    <scope>NUCLEOTIDE SEQUENCE [LARGE SCALE GENOMIC DNA]</scope>
    <source>
        <strain evidence="7 8">DOAB 609</strain>
    </source>
</reference>
<gene>
    <name evidence="7" type="ORF">AWH51_09445</name>
</gene>
<evidence type="ECO:0000256" key="1">
    <source>
        <dbReference type="ARBA" id="ARBA00022475"/>
    </source>
</evidence>
<dbReference type="PANTHER" id="PTHR43649:SF33">
    <property type="entry name" value="POLYGALACTURONAN_RHAMNOGALACTURONAN-BINDING PROTEIN YTCQ"/>
    <property type="match status" value="1"/>
</dbReference>
<feature type="chain" id="PRO_5038432872" evidence="6">
    <location>
        <begin position="20"/>
        <end position="447"/>
    </location>
</feature>
<dbReference type="Pfam" id="PF01547">
    <property type="entry name" value="SBP_bac_1"/>
    <property type="match status" value="1"/>
</dbReference>
<name>A0A154V1F4_9MICO</name>
<evidence type="ECO:0000256" key="5">
    <source>
        <dbReference type="ARBA" id="ARBA00023288"/>
    </source>
</evidence>
<feature type="signal peptide" evidence="6">
    <location>
        <begin position="1"/>
        <end position="19"/>
    </location>
</feature>
<evidence type="ECO:0000256" key="6">
    <source>
        <dbReference type="SAM" id="SignalP"/>
    </source>
</evidence>
<keyword evidence="3" id="KW-0472">Membrane</keyword>
<evidence type="ECO:0000256" key="2">
    <source>
        <dbReference type="ARBA" id="ARBA00022729"/>
    </source>
</evidence>
<dbReference type="OrthoDB" id="3225049at2"/>
<evidence type="ECO:0000313" key="8">
    <source>
        <dbReference type="Proteomes" id="UP000076218"/>
    </source>
</evidence>
<sequence>MKIRFARRTIALVSVAALAGGLSACSPGGGGQTSADDRSLEVWTRSTPEDAASYQLVFDAFTAKTGIRIDYKPVPEFDTQLQARAQQKSLPDVMVNDAGNLGTYVSQGFVLPVDRATLAGADQISDATWDSTRGTDGDLYGVPWSRQANVTVIRKDWREKLGLPVPKTWDDLAALATAFAEDDPDGDGKADTYGMVVPGSAESGYIARWSASYIWQAGGDILKDEGGGTYSADFDNPGTQTAVEWIRDRFCTPGAVVPGSVNLTTANTPFFAQGTAGIYQTGPYNISSFDEAVGEDNVEVIPTPEAPGGGTDSLAEGEDIYFGASSKKQDLQQQLAEFMITPEAQELAMKVETNAQGVTAQPVVRIPVNTTVDIGRVKQDPRWDTAKEVYEDHGRSFPWAIDFTPYRQIVADGLNGVISDCSSDIPGAMEDIQSQLSDELDEQGVQR</sequence>
<keyword evidence="2 6" id="KW-0732">Signal</keyword>
<evidence type="ECO:0000313" key="7">
    <source>
        <dbReference type="EMBL" id="KZC95208.1"/>
    </source>
</evidence>
<protein>
    <submittedName>
        <fullName evidence="7">ABC transporter substrate-binding protein</fullName>
    </submittedName>
</protein>
<dbReference type="AlphaFoldDB" id="A0A154V1F4"/>
<dbReference type="PROSITE" id="PS51257">
    <property type="entry name" value="PROKAR_LIPOPROTEIN"/>
    <property type="match status" value="1"/>
</dbReference>
<keyword evidence="4" id="KW-0564">Palmitate</keyword>
<dbReference type="SUPFAM" id="SSF53850">
    <property type="entry name" value="Periplasmic binding protein-like II"/>
    <property type="match status" value="1"/>
</dbReference>
<dbReference type="InterPro" id="IPR006059">
    <property type="entry name" value="SBP"/>
</dbReference>